<accession>A0A1J1JNB8</accession>
<evidence type="ECO:0000313" key="1">
    <source>
        <dbReference type="EMBL" id="CUM62217.1"/>
    </source>
</evidence>
<name>A0A1J1JNB8_PLAAG</name>
<dbReference type="EMBL" id="LO018304">
    <property type="protein sequence ID" value="CUM62217.1"/>
    <property type="molecule type" value="Genomic_DNA"/>
</dbReference>
<dbReference type="AlphaFoldDB" id="A0A1J1JNB8"/>
<proteinExistence type="predicted"/>
<sequence>MMNTLEKLELLSENCSDRTELDRIIGQLLSIILTRHHQKLAIYDQDIKKFEQTYKLDSQQFIQQFESGILGDEMDFFEWFSLCKLRQDILVKIGKLEKAL</sequence>
<reference evidence="1" key="1">
    <citation type="submission" date="2015-09" db="EMBL/GenBank/DDBJ databases">
        <authorList>
            <person name="Jackson K.R."/>
            <person name="Lunt B.L."/>
            <person name="Fisher J.N.B."/>
            <person name="Gardner A.V."/>
            <person name="Bailey M.E."/>
            <person name="Deus L.M."/>
            <person name="Earl A.S."/>
            <person name="Gibby P.D."/>
            <person name="Hartmann K.A."/>
            <person name="Liu J.E."/>
            <person name="Manci A.M."/>
            <person name="Nielsen D.A."/>
            <person name="Solomon M.B."/>
            <person name="Breakwell D.P."/>
            <person name="Burnett S.H."/>
            <person name="Grose J.H."/>
        </authorList>
    </citation>
    <scope>NUCLEOTIDE SEQUENCE</scope>
    <source>
        <strain evidence="1">7805</strain>
    </source>
</reference>
<dbReference type="RefSeq" id="WP_227350432.1">
    <property type="nucleotide sequence ID" value="NZ_JBIIEP010000018.1"/>
</dbReference>
<dbReference type="GeneID" id="77289787"/>
<protein>
    <submittedName>
        <fullName evidence="1">Uncharacterized protein</fullName>
    </submittedName>
</protein>
<gene>
    <name evidence="1" type="ORF">PLAM_4252</name>
</gene>
<organism evidence="1">
    <name type="scientific">Planktothrix agardhii</name>
    <name type="common">Oscillatoria agardhii</name>
    <dbReference type="NCBI Taxonomy" id="1160"/>
    <lineage>
        <taxon>Bacteria</taxon>
        <taxon>Bacillati</taxon>
        <taxon>Cyanobacteriota</taxon>
        <taxon>Cyanophyceae</taxon>
        <taxon>Oscillatoriophycideae</taxon>
        <taxon>Oscillatoriales</taxon>
        <taxon>Microcoleaceae</taxon>
        <taxon>Planktothrix</taxon>
    </lineage>
</organism>